<evidence type="ECO:0000313" key="12">
    <source>
        <dbReference type="EMBL" id="SDL57716.1"/>
    </source>
</evidence>
<gene>
    <name evidence="10" type="primary">thiE</name>
    <name evidence="12" type="ORF">SAMN04488535_0037</name>
</gene>
<protein>
    <recommendedName>
        <fullName evidence="10">Thiamine-phosphate synthase</fullName>
        <shortName evidence="10">TP synthase</shortName>
        <shortName evidence="10">TPS</shortName>
        <ecNumber evidence="10">2.5.1.3</ecNumber>
    </recommendedName>
    <alternativeName>
        <fullName evidence="10">Thiamine-phosphate pyrophosphorylase</fullName>
        <shortName evidence="10">TMP pyrophosphorylase</shortName>
        <shortName evidence="10">TMP-PPase</shortName>
    </alternativeName>
</protein>
<keyword evidence="3 10" id="KW-0808">Transferase</keyword>
<keyword evidence="5 10" id="KW-0460">Magnesium</keyword>
<dbReference type="EC" id="2.5.1.3" evidence="10"/>
<evidence type="ECO:0000256" key="7">
    <source>
        <dbReference type="ARBA" id="ARBA00047334"/>
    </source>
</evidence>
<dbReference type="GO" id="GO:0005737">
    <property type="term" value="C:cytoplasm"/>
    <property type="evidence" value="ECO:0007669"/>
    <property type="project" value="TreeGrafter"/>
</dbReference>
<feature type="domain" description="Thiamine phosphate synthase/TenI" evidence="11">
    <location>
        <begin position="10"/>
        <end position="196"/>
    </location>
</feature>
<feature type="binding site" evidence="10">
    <location>
        <position position="73"/>
    </location>
    <ligand>
        <name>Mg(2+)</name>
        <dbReference type="ChEBI" id="CHEBI:18420"/>
    </ligand>
</feature>
<sequence length="219" mass="23062">MLKCELDLRCYFVTGSGSERDIVARARDAARAGAGVIQVRSKPISARELYTLGREVARAVREANPATRVLIDDRVDVALALCDEGVHGVHLGQDDLDVRVARRLLGPEAIIGLTTGTLQLVRAANELAGDIDYVGAGPFRATPTKDSGRPLLGVDGYRPLVAESLVPVVAIGDVTVDDAAELASTGVDGLALVRGIMNAEDTGAYVARVLSEFERGAAD</sequence>
<dbReference type="CDD" id="cd00564">
    <property type="entry name" value="TMP_TenI"/>
    <property type="match status" value="1"/>
</dbReference>
<evidence type="ECO:0000259" key="11">
    <source>
        <dbReference type="Pfam" id="PF02581"/>
    </source>
</evidence>
<dbReference type="Gene3D" id="3.20.20.70">
    <property type="entry name" value="Aldolase class I"/>
    <property type="match status" value="1"/>
</dbReference>
<evidence type="ECO:0000256" key="9">
    <source>
        <dbReference type="ARBA" id="ARBA00047883"/>
    </source>
</evidence>
<dbReference type="GO" id="GO:0009228">
    <property type="term" value="P:thiamine biosynthetic process"/>
    <property type="evidence" value="ECO:0007669"/>
    <property type="project" value="UniProtKB-KW"/>
</dbReference>
<evidence type="ECO:0000256" key="2">
    <source>
        <dbReference type="ARBA" id="ARBA00005165"/>
    </source>
</evidence>
<dbReference type="RefSeq" id="WP_092147182.1">
    <property type="nucleotide sequence ID" value="NZ_LT629700.1"/>
</dbReference>
<reference evidence="13" key="1">
    <citation type="submission" date="2016-10" db="EMBL/GenBank/DDBJ databases">
        <authorList>
            <person name="Varghese N."/>
            <person name="Submissions S."/>
        </authorList>
    </citation>
    <scope>NUCLEOTIDE SEQUENCE [LARGE SCALE GENOMIC DNA]</scope>
    <source>
        <strain evidence="13">DSM 20632</strain>
    </source>
</reference>
<dbReference type="InterPro" id="IPR013785">
    <property type="entry name" value="Aldolase_TIM"/>
</dbReference>
<dbReference type="Pfam" id="PF02581">
    <property type="entry name" value="TMP-TENI"/>
    <property type="match status" value="1"/>
</dbReference>
<dbReference type="OrthoDB" id="3243336at2"/>
<feature type="binding site" evidence="10">
    <location>
        <position position="95"/>
    </location>
    <ligand>
        <name>Mg(2+)</name>
        <dbReference type="ChEBI" id="CHEBI:18420"/>
    </ligand>
</feature>
<dbReference type="Proteomes" id="UP000199350">
    <property type="component" value="Chromosome I"/>
</dbReference>
<keyword evidence="6 10" id="KW-0784">Thiamine biosynthesis</keyword>
<dbReference type="EMBL" id="LT629700">
    <property type="protein sequence ID" value="SDL57716.1"/>
    <property type="molecule type" value="Genomic_DNA"/>
</dbReference>
<comment type="similarity">
    <text evidence="10">Belongs to the thiamine-phosphate synthase family.</text>
</comment>
<dbReference type="SUPFAM" id="SSF51391">
    <property type="entry name" value="Thiamin phosphate synthase"/>
    <property type="match status" value="1"/>
</dbReference>
<comment type="catalytic activity">
    <reaction evidence="9 10">
        <text>2-[(2R,5Z)-2-carboxy-4-methylthiazol-5(2H)-ylidene]ethyl phosphate + 4-amino-2-methyl-5-(diphosphooxymethyl)pyrimidine + 2 H(+) = thiamine phosphate + CO2 + diphosphate</text>
        <dbReference type="Rhea" id="RHEA:47844"/>
        <dbReference type="ChEBI" id="CHEBI:15378"/>
        <dbReference type="ChEBI" id="CHEBI:16526"/>
        <dbReference type="ChEBI" id="CHEBI:33019"/>
        <dbReference type="ChEBI" id="CHEBI:37575"/>
        <dbReference type="ChEBI" id="CHEBI:57841"/>
        <dbReference type="ChEBI" id="CHEBI:62899"/>
        <dbReference type="EC" id="2.5.1.3"/>
    </reaction>
</comment>
<comment type="caution">
    <text evidence="10">Lacks conserved residue(s) required for the propagation of feature annotation.</text>
</comment>
<dbReference type="InterPro" id="IPR036206">
    <property type="entry name" value="ThiamineP_synth_sf"/>
</dbReference>
<feature type="binding site" evidence="10">
    <location>
        <position position="114"/>
    </location>
    <ligand>
        <name>4-amino-2-methyl-5-(diphosphooxymethyl)pyrimidine</name>
        <dbReference type="ChEBI" id="CHEBI:57841"/>
    </ligand>
</feature>
<dbReference type="NCBIfam" id="NF000740">
    <property type="entry name" value="PRK00043.3-4"/>
    <property type="match status" value="1"/>
</dbReference>
<dbReference type="InterPro" id="IPR034291">
    <property type="entry name" value="TMP_synthase"/>
</dbReference>
<dbReference type="PANTHER" id="PTHR20857:SF15">
    <property type="entry name" value="THIAMINE-PHOSPHATE SYNTHASE"/>
    <property type="match status" value="1"/>
</dbReference>
<evidence type="ECO:0000256" key="3">
    <source>
        <dbReference type="ARBA" id="ARBA00022679"/>
    </source>
</evidence>
<feature type="binding site" evidence="10">
    <location>
        <position position="145"/>
    </location>
    <ligand>
        <name>4-amino-2-methyl-5-(diphosphooxymethyl)pyrimidine</name>
        <dbReference type="ChEBI" id="CHEBI:57841"/>
    </ligand>
</feature>
<comment type="catalytic activity">
    <reaction evidence="8 10">
        <text>2-(2-carboxy-4-methylthiazol-5-yl)ethyl phosphate + 4-amino-2-methyl-5-(diphosphooxymethyl)pyrimidine + 2 H(+) = thiamine phosphate + CO2 + diphosphate</text>
        <dbReference type="Rhea" id="RHEA:47848"/>
        <dbReference type="ChEBI" id="CHEBI:15378"/>
        <dbReference type="ChEBI" id="CHEBI:16526"/>
        <dbReference type="ChEBI" id="CHEBI:33019"/>
        <dbReference type="ChEBI" id="CHEBI:37575"/>
        <dbReference type="ChEBI" id="CHEBI:57841"/>
        <dbReference type="ChEBI" id="CHEBI:62890"/>
        <dbReference type="EC" id="2.5.1.3"/>
    </reaction>
</comment>
<evidence type="ECO:0000256" key="4">
    <source>
        <dbReference type="ARBA" id="ARBA00022723"/>
    </source>
</evidence>
<dbReference type="HAMAP" id="MF_00097">
    <property type="entry name" value="TMP_synthase"/>
    <property type="match status" value="1"/>
</dbReference>
<dbReference type="PANTHER" id="PTHR20857">
    <property type="entry name" value="THIAMINE-PHOSPHATE PYROPHOSPHORYLASE"/>
    <property type="match status" value="1"/>
</dbReference>
<organism evidence="12 13">
    <name type="scientific">Corynebacterium mycetoides</name>
    <dbReference type="NCBI Taxonomy" id="38302"/>
    <lineage>
        <taxon>Bacteria</taxon>
        <taxon>Bacillati</taxon>
        <taxon>Actinomycetota</taxon>
        <taxon>Actinomycetes</taxon>
        <taxon>Mycobacteriales</taxon>
        <taxon>Corynebacteriaceae</taxon>
        <taxon>Corynebacterium</taxon>
    </lineage>
</organism>
<evidence type="ECO:0000256" key="10">
    <source>
        <dbReference type="HAMAP-Rule" id="MF_00097"/>
    </source>
</evidence>
<keyword evidence="4 10" id="KW-0479">Metal-binding</keyword>
<dbReference type="GO" id="GO:0004789">
    <property type="term" value="F:thiamine-phosphate diphosphorylase activity"/>
    <property type="evidence" value="ECO:0007669"/>
    <property type="project" value="UniProtKB-UniRule"/>
</dbReference>
<evidence type="ECO:0000256" key="1">
    <source>
        <dbReference type="ARBA" id="ARBA00003814"/>
    </source>
</evidence>
<comment type="function">
    <text evidence="1 10">Condenses 4-methyl-5-(beta-hydroxyethyl)thiazole monophosphate (THZ-P) and 2-methyl-4-amino-5-hydroxymethyl pyrimidine pyrophosphate (HMP-PP) to form thiamine monophosphate (TMP).</text>
</comment>
<feature type="binding site" evidence="10">
    <location>
        <begin position="38"/>
        <end position="42"/>
    </location>
    <ligand>
        <name>4-amino-2-methyl-5-(diphosphooxymethyl)pyrimidine</name>
        <dbReference type="ChEBI" id="CHEBI:57841"/>
    </ligand>
</feature>
<comment type="pathway">
    <text evidence="2 10">Cofactor biosynthesis; thiamine diphosphate biosynthesis; thiamine phosphate from 4-amino-2-methyl-5-diphosphomethylpyrimidine and 4-methyl-5-(2-phosphoethyl)-thiazole: step 1/1.</text>
</comment>
<keyword evidence="13" id="KW-1185">Reference proteome</keyword>
<dbReference type="InterPro" id="IPR022998">
    <property type="entry name" value="ThiamineP_synth_TenI"/>
</dbReference>
<feature type="binding site" evidence="10">
    <location>
        <position position="72"/>
    </location>
    <ligand>
        <name>4-amino-2-methyl-5-(diphosphooxymethyl)pyrimidine</name>
        <dbReference type="ChEBI" id="CHEBI:57841"/>
    </ligand>
</feature>
<name>A0A1G9L7C0_9CORY</name>
<feature type="binding site" evidence="10">
    <location>
        <begin position="142"/>
        <end position="144"/>
    </location>
    <ligand>
        <name>2-[(2R,5Z)-2-carboxy-4-methylthiazol-5(2H)-ylidene]ethyl phosphate</name>
        <dbReference type="ChEBI" id="CHEBI:62899"/>
    </ligand>
</feature>
<comment type="cofactor">
    <cofactor evidence="10">
        <name>Mg(2+)</name>
        <dbReference type="ChEBI" id="CHEBI:18420"/>
    </cofactor>
    <text evidence="10">Binds 1 Mg(2+) ion per subunit.</text>
</comment>
<dbReference type="UniPathway" id="UPA00060">
    <property type="reaction ID" value="UER00141"/>
</dbReference>
<dbReference type="STRING" id="38302.SAMN04488535_0037"/>
<proteinExistence type="inferred from homology"/>
<dbReference type="AlphaFoldDB" id="A0A1G9L7C0"/>
<dbReference type="GO" id="GO:0000287">
    <property type="term" value="F:magnesium ion binding"/>
    <property type="evidence" value="ECO:0007669"/>
    <property type="project" value="UniProtKB-UniRule"/>
</dbReference>
<evidence type="ECO:0000256" key="5">
    <source>
        <dbReference type="ARBA" id="ARBA00022842"/>
    </source>
</evidence>
<accession>A0A1G9L7C0</accession>
<evidence type="ECO:0000313" key="13">
    <source>
        <dbReference type="Proteomes" id="UP000199350"/>
    </source>
</evidence>
<comment type="catalytic activity">
    <reaction evidence="7 10">
        <text>4-methyl-5-(2-phosphooxyethyl)-thiazole + 4-amino-2-methyl-5-(diphosphooxymethyl)pyrimidine + H(+) = thiamine phosphate + diphosphate</text>
        <dbReference type="Rhea" id="RHEA:22328"/>
        <dbReference type="ChEBI" id="CHEBI:15378"/>
        <dbReference type="ChEBI" id="CHEBI:33019"/>
        <dbReference type="ChEBI" id="CHEBI:37575"/>
        <dbReference type="ChEBI" id="CHEBI:57841"/>
        <dbReference type="ChEBI" id="CHEBI:58296"/>
        <dbReference type="EC" id="2.5.1.3"/>
    </reaction>
</comment>
<evidence type="ECO:0000256" key="6">
    <source>
        <dbReference type="ARBA" id="ARBA00022977"/>
    </source>
</evidence>
<dbReference type="GO" id="GO:0009229">
    <property type="term" value="P:thiamine diphosphate biosynthetic process"/>
    <property type="evidence" value="ECO:0007669"/>
    <property type="project" value="UniProtKB-UniRule"/>
</dbReference>
<evidence type="ECO:0000256" key="8">
    <source>
        <dbReference type="ARBA" id="ARBA00047851"/>
    </source>
</evidence>